<evidence type="ECO:0000256" key="2">
    <source>
        <dbReference type="SAM" id="Phobius"/>
    </source>
</evidence>
<dbReference type="Pfam" id="PF03839">
    <property type="entry name" value="Sec62"/>
    <property type="match status" value="1"/>
</dbReference>
<feature type="compositionally biased region" description="Acidic residues" evidence="1">
    <location>
        <begin position="320"/>
        <end position="335"/>
    </location>
</feature>
<proteinExistence type="predicted"/>
<dbReference type="AlphaFoldDB" id="A0A8S9HSJ6"/>
<feature type="transmembrane region" description="Helical" evidence="2">
    <location>
        <begin position="173"/>
        <end position="202"/>
    </location>
</feature>
<comment type="caution">
    <text evidence="3">The sequence shown here is derived from an EMBL/GenBank/DDBJ whole genome shotgun (WGS) entry which is preliminary data.</text>
</comment>
<reference evidence="3" key="1">
    <citation type="submission" date="2019-12" db="EMBL/GenBank/DDBJ databases">
        <title>Genome sequencing and annotation of Brassica cretica.</title>
        <authorList>
            <person name="Studholme D.J."/>
            <person name="Sarris P.F."/>
        </authorList>
    </citation>
    <scope>NUCLEOTIDE SEQUENCE</scope>
    <source>
        <strain evidence="3">PFS-001/15</strain>
        <tissue evidence="3">Leaf</tissue>
    </source>
</reference>
<dbReference type="GO" id="GO:0031204">
    <property type="term" value="P:post-translational protein targeting to membrane, translocation"/>
    <property type="evidence" value="ECO:0007669"/>
    <property type="project" value="TreeGrafter"/>
</dbReference>
<gene>
    <name evidence="3" type="ORF">F2Q68_00017046</name>
</gene>
<dbReference type="PANTHER" id="PTHR12443">
    <property type="entry name" value="TRANSLOCATION PROTEIN SEC62"/>
    <property type="match status" value="1"/>
</dbReference>
<feature type="transmembrane region" description="Helical" evidence="2">
    <location>
        <begin position="238"/>
        <end position="255"/>
    </location>
</feature>
<dbReference type="EMBL" id="QGKW02001940">
    <property type="protein sequence ID" value="KAF2559812.1"/>
    <property type="molecule type" value="Genomic_DNA"/>
</dbReference>
<protein>
    <recommendedName>
        <fullName evidence="5">Translocation protein SEC62</fullName>
    </recommendedName>
</protein>
<sequence length="341" mass="39069">MNLDLALFAVQSSGSQNMYMVSHLLPAWSFGLVRCSCLHVLIASSQHWNLAPRCCCVPVDVFFRRCGLVGLESFIWTWLGWLVGVLDMFIGYANFYEAQDLVFTAVHPFAASDLHRLGRFFREDQGFSETDAFFAWTFEKRHPLWQTLLSFFWPVLTLAICLFPVYPHRCKLIVLYSCAGILLMILSLLFVRAVAFGAMWILLGKRVWFFPNILAEEATLKELFRFWPKKDEEEPPKWTSRLFYTVVAVVVVMLLRRHAPDEAARARYQRRMSNIIDDVLEWSPKLALSGLMENQPPVNITDAAKNSSDAEAGPDHTEDAELDETQDEEEAEDLANSDIKT</sequence>
<keyword evidence="2" id="KW-1133">Transmembrane helix</keyword>
<accession>A0A8S9HSJ6</accession>
<evidence type="ECO:0000313" key="4">
    <source>
        <dbReference type="Proteomes" id="UP000712281"/>
    </source>
</evidence>
<keyword evidence="2" id="KW-0812">Transmembrane</keyword>
<feature type="transmembrane region" description="Helical" evidence="2">
    <location>
        <begin position="74"/>
        <end position="93"/>
    </location>
</feature>
<evidence type="ECO:0008006" key="5">
    <source>
        <dbReference type="Google" id="ProtNLM"/>
    </source>
</evidence>
<dbReference type="GO" id="GO:0005789">
    <property type="term" value="C:endoplasmic reticulum membrane"/>
    <property type="evidence" value="ECO:0007669"/>
    <property type="project" value="InterPro"/>
</dbReference>
<evidence type="ECO:0000313" key="3">
    <source>
        <dbReference type="EMBL" id="KAF2559812.1"/>
    </source>
</evidence>
<dbReference type="Proteomes" id="UP000712281">
    <property type="component" value="Unassembled WGS sequence"/>
</dbReference>
<feature type="transmembrane region" description="Helical" evidence="2">
    <location>
        <begin position="144"/>
        <end position="166"/>
    </location>
</feature>
<organism evidence="3 4">
    <name type="scientific">Brassica cretica</name>
    <name type="common">Mustard</name>
    <dbReference type="NCBI Taxonomy" id="69181"/>
    <lineage>
        <taxon>Eukaryota</taxon>
        <taxon>Viridiplantae</taxon>
        <taxon>Streptophyta</taxon>
        <taxon>Embryophyta</taxon>
        <taxon>Tracheophyta</taxon>
        <taxon>Spermatophyta</taxon>
        <taxon>Magnoliopsida</taxon>
        <taxon>eudicotyledons</taxon>
        <taxon>Gunneridae</taxon>
        <taxon>Pentapetalae</taxon>
        <taxon>rosids</taxon>
        <taxon>malvids</taxon>
        <taxon>Brassicales</taxon>
        <taxon>Brassicaceae</taxon>
        <taxon>Brassiceae</taxon>
        <taxon>Brassica</taxon>
    </lineage>
</organism>
<feature type="region of interest" description="Disordered" evidence="1">
    <location>
        <begin position="297"/>
        <end position="341"/>
    </location>
</feature>
<keyword evidence="2" id="KW-0472">Membrane</keyword>
<name>A0A8S9HSJ6_BRACR</name>
<dbReference type="InterPro" id="IPR004728">
    <property type="entry name" value="Sec62"/>
</dbReference>
<dbReference type="PANTHER" id="PTHR12443:SF12">
    <property type="entry name" value="TRANSLOCATION PROTEIN SEC62"/>
    <property type="match status" value="1"/>
</dbReference>
<evidence type="ECO:0000256" key="1">
    <source>
        <dbReference type="SAM" id="MobiDB-lite"/>
    </source>
</evidence>